<keyword evidence="3" id="KW-1185">Reference proteome</keyword>
<dbReference type="EMBL" id="KB932206">
    <property type="protein sequence ID" value="KCV69765.1"/>
    <property type="molecule type" value="Genomic_DNA"/>
</dbReference>
<sequence>MDYSALGASCGGWGGSRRRGWRKGASGPRFGGWAPGPGRQTAVTLGRPSGPCAVAGLAGKGIPHAWGSACVSPEGPPPDWPAHHRPMLRGAHQPVVRGRSHARGRRARRARPFCLSAPERGPPAGKCRGPVLAHGIPAELALRPPGGRPAFSDGRADATSPGDTREAIYHRGCSALSRCFVCGPVVERGAARMHDGPSACLCRDKAPSLPPARGGQRQMRGMHVWVCLRSSVGLLHATAGASD</sequence>
<reference evidence="2" key="1">
    <citation type="submission" date="2013-04" db="EMBL/GenBank/DDBJ databases">
        <title>The Genome Sequence of Fonticula alba ATCC 38817.</title>
        <authorList>
            <consortium name="The Broad Institute Genomics Platform"/>
            <person name="Russ C."/>
            <person name="Cuomo C."/>
            <person name="Burger G."/>
            <person name="Gray M.W."/>
            <person name="Holland P.W.H."/>
            <person name="King N."/>
            <person name="Lang F.B.F."/>
            <person name="Roger A.J."/>
            <person name="Ruiz-Trillo I."/>
            <person name="Brown M."/>
            <person name="Walker B."/>
            <person name="Young S."/>
            <person name="Zeng Q."/>
            <person name="Gargeya S."/>
            <person name="Fitzgerald M."/>
            <person name="Haas B."/>
            <person name="Abouelleil A."/>
            <person name="Allen A.W."/>
            <person name="Alvarado L."/>
            <person name="Arachchi H.M."/>
            <person name="Berlin A.M."/>
            <person name="Chapman S.B."/>
            <person name="Gainer-Dewar J."/>
            <person name="Goldberg J."/>
            <person name="Griggs A."/>
            <person name="Gujja S."/>
            <person name="Hansen M."/>
            <person name="Howarth C."/>
            <person name="Imamovic A."/>
            <person name="Ireland A."/>
            <person name="Larimer J."/>
            <person name="McCowan C."/>
            <person name="Murphy C."/>
            <person name="Pearson M."/>
            <person name="Poon T.W."/>
            <person name="Priest M."/>
            <person name="Roberts A."/>
            <person name="Saif S."/>
            <person name="Shea T."/>
            <person name="Sisk P."/>
            <person name="Sykes S."/>
            <person name="Wortman J."/>
            <person name="Nusbaum C."/>
            <person name="Birren B."/>
        </authorList>
    </citation>
    <scope>NUCLEOTIDE SEQUENCE [LARGE SCALE GENOMIC DNA]</scope>
    <source>
        <strain evidence="2">ATCC 38817</strain>
    </source>
</reference>
<gene>
    <name evidence="2" type="ORF">H696_04174</name>
</gene>
<name>A0A058Z665_FONAL</name>
<organism evidence="2">
    <name type="scientific">Fonticula alba</name>
    <name type="common">Slime mold</name>
    <dbReference type="NCBI Taxonomy" id="691883"/>
    <lineage>
        <taxon>Eukaryota</taxon>
        <taxon>Rotosphaerida</taxon>
        <taxon>Fonticulaceae</taxon>
        <taxon>Fonticula</taxon>
    </lineage>
</organism>
<evidence type="ECO:0000313" key="2">
    <source>
        <dbReference type="EMBL" id="KCV69765.1"/>
    </source>
</evidence>
<dbReference type="AlphaFoldDB" id="A0A058Z665"/>
<protein>
    <submittedName>
        <fullName evidence="2">Uncharacterized protein</fullName>
    </submittedName>
</protein>
<feature type="region of interest" description="Disordered" evidence="1">
    <location>
        <begin position="140"/>
        <end position="163"/>
    </location>
</feature>
<evidence type="ECO:0000313" key="3">
    <source>
        <dbReference type="Proteomes" id="UP000030693"/>
    </source>
</evidence>
<evidence type="ECO:0000256" key="1">
    <source>
        <dbReference type="SAM" id="MobiDB-lite"/>
    </source>
</evidence>
<accession>A0A058Z665</accession>
<proteinExistence type="predicted"/>
<feature type="region of interest" description="Disordered" evidence="1">
    <location>
        <begin position="1"/>
        <end position="40"/>
    </location>
</feature>
<dbReference type="RefSeq" id="XP_009496330.1">
    <property type="nucleotide sequence ID" value="XM_009498055.1"/>
</dbReference>
<dbReference type="GeneID" id="20528899"/>
<dbReference type="Proteomes" id="UP000030693">
    <property type="component" value="Unassembled WGS sequence"/>
</dbReference>